<proteinExistence type="predicted"/>
<sequence length="177" mass="18791">MGLSLPALIVLPVLAWLAVSDLLYRRISNRWVLALLLAWAAYAGWTLLQGADADVRASMLTGVLAAAGVMVIGFFLFSMGWMGAGDVKLMAVLSLWLGDQTFVFLVVTSLAGGVLALVLPWLRMVERGLGLGLLQLNTLLPAPLFPVPHALQAQPVQGIPYGLAIACGGAFALWSHI</sequence>
<evidence type="ECO:0000259" key="7">
    <source>
        <dbReference type="Pfam" id="PF01478"/>
    </source>
</evidence>
<dbReference type="PANTHER" id="PTHR36506">
    <property type="entry name" value="PREFLAGELLIN PEPTIDASE"/>
    <property type="match status" value="1"/>
</dbReference>
<evidence type="ECO:0000256" key="2">
    <source>
        <dbReference type="ARBA" id="ARBA00022475"/>
    </source>
</evidence>
<dbReference type="Proteomes" id="UP000217005">
    <property type="component" value="Unassembled WGS sequence"/>
</dbReference>
<keyword evidence="3 6" id="KW-0812">Transmembrane</keyword>
<dbReference type="GO" id="GO:0004190">
    <property type="term" value="F:aspartic-type endopeptidase activity"/>
    <property type="evidence" value="ECO:0007669"/>
    <property type="project" value="InterPro"/>
</dbReference>
<feature type="transmembrane region" description="Helical" evidence="6">
    <location>
        <begin position="102"/>
        <end position="122"/>
    </location>
</feature>
<feature type="transmembrane region" description="Helical" evidence="6">
    <location>
        <begin position="60"/>
        <end position="82"/>
    </location>
</feature>
<accession>A0A261SG09</accession>
<dbReference type="OrthoDB" id="6103972at2"/>
<dbReference type="InterPro" id="IPR000045">
    <property type="entry name" value="Prepilin_IV_endopep_pep"/>
</dbReference>
<name>A0A261SG09_9BORD</name>
<feature type="transmembrane region" description="Helical" evidence="6">
    <location>
        <begin position="158"/>
        <end position="175"/>
    </location>
</feature>
<dbReference type="InterPro" id="IPR052218">
    <property type="entry name" value="Preflagellin_Peptidase"/>
</dbReference>
<evidence type="ECO:0000256" key="6">
    <source>
        <dbReference type="SAM" id="Phobius"/>
    </source>
</evidence>
<dbReference type="AlphaFoldDB" id="A0A261SG09"/>
<keyword evidence="2" id="KW-1003">Cell membrane</keyword>
<keyword evidence="4 6" id="KW-1133">Transmembrane helix</keyword>
<gene>
    <name evidence="8" type="ORF">CEG14_13655</name>
</gene>
<keyword evidence="5 6" id="KW-0472">Membrane</keyword>
<organism evidence="8 9">
    <name type="scientific">Bordetella genomosp. 1</name>
    <dbReference type="NCBI Taxonomy" id="1395607"/>
    <lineage>
        <taxon>Bacteria</taxon>
        <taxon>Pseudomonadati</taxon>
        <taxon>Pseudomonadota</taxon>
        <taxon>Betaproteobacteria</taxon>
        <taxon>Burkholderiales</taxon>
        <taxon>Alcaligenaceae</taxon>
        <taxon>Bordetella</taxon>
    </lineage>
</organism>
<dbReference type="GO" id="GO:0005886">
    <property type="term" value="C:plasma membrane"/>
    <property type="evidence" value="ECO:0007669"/>
    <property type="project" value="UniProtKB-SubCell"/>
</dbReference>
<dbReference type="Gene3D" id="1.20.120.1220">
    <property type="match status" value="1"/>
</dbReference>
<evidence type="ECO:0000313" key="9">
    <source>
        <dbReference type="Proteomes" id="UP000217005"/>
    </source>
</evidence>
<evidence type="ECO:0000256" key="4">
    <source>
        <dbReference type="ARBA" id="ARBA00022989"/>
    </source>
</evidence>
<dbReference type="Pfam" id="PF01478">
    <property type="entry name" value="Peptidase_A24"/>
    <property type="match status" value="1"/>
</dbReference>
<evidence type="ECO:0000256" key="5">
    <source>
        <dbReference type="ARBA" id="ARBA00023136"/>
    </source>
</evidence>
<comment type="caution">
    <text evidence="8">The sequence shown here is derived from an EMBL/GenBank/DDBJ whole genome shotgun (WGS) entry which is preliminary data.</text>
</comment>
<reference evidence="8 9" key="1">
    <citation type="submission" date="2017-05" db="EMBL/GenBank/DDBJ databases">
        <title>Complete and WGS of Bordetella genogroups.</title>
        <authorList>
            <person name="Spilker T."/>
            <person name="LiPuma J."/>
        </authorList>
    </citation>
    <scope>NUCLEOTIDE SEQUENCE [LARGE SCALE GENOMIC DNA]</scope>
    <source>
        <strain evidence="8 9">AU17610</strain>
    </source>
</reference>
<comment type="subcellular location">
    <subcellularLocation>
        <location evidence="1">Cell membrane</location>
        <topology evidence="1">Multi-pass membrane protein</topology>
    </subcellularLocation>
</comment>
<dbReference type="EMBL" id="NEVL01000003">
    <property type="protein sequence ID" value="OZI36075.1"/>
    <property type="molecule type" value="Genomic_DNA"/>
</dbReference>
<dbReference type="RefSeq" id="WP_094826884.1">
    <property type="nucleotide sequence ID" value="NZ_NEVL01000003.1"/>
</dbReference>
<protein>
    <recommendedName>
        <fullName evidence="7">Prepilin type IV endopeptidase peptidase domain-containing protein</fullName>
    </recommendedName>
</protein>
<evidence type="ECO:0000256" key="1">
    <source>
        <dbReference type="ARBA" id="ARBA00004651"/>
    </source>
</evidence>
<dbReference type="PANTHER" id="PTHR36506:SF1">
    <property type="entry name" value="PREFLAGELLIN PEPTIDASE"/>
    <property type="match status" value="1"/>
</dbReference>
<feature type="transmembrane region" description="Helical" evidence="6">
    <location>
        <begin position="31"/>
        <end position="48"/>
    </location>
</feature>
<evidence type="ECO:0000256" key="3">
    <source>
        <dbReference type="ARBA" id="ARBA00022692"/>
    </source>
</evidence>
<evidence type="ECO:0000313" key="8">
    <source>
        <dbReference type="EMBL" id="OZI36075.1"/>
    </source>
</evidence>
<feature type="domain" description="Prepilin type IV endopeptidase peptidase" evidence="7">
    <location>
        <begin position="9"/>
        <end position="117"/>
    </location>
</feature>